<dbReference type="PANTHER" id="PTHR35176:SF1">
    <property type="entry name" value="F420H(2)-DEPENDENT BILIVERDIN REDUCTASE"/>
    <property type="match status" value="1"/>
</dbReference>
<proteinExistence type="predicted"/>
<organism evidence="3 4">
    <name type="scientific">Actinoplanes cyaneus</name>
    <dbReference type="NCBI Taxonomy" id="52696"/>
    <lineage>
        <taxon>Bacteria</taxon>
        <taxon>Bacillati</taxon>
        <taxon>Actinomycetota</taxon>
        <taxon>Actinomycetes</taxon>
        <taxon>Micromonosporales</taxon>
        <taxon>Micromonosporaceae</taxon>
        <taxon>Actinoplanes</taxon>
    </lineage>
</organism>
<keyword evidence="4" id="KW-1185">Reference proteome</keyword>
<dbReference type="RefSeq" id="WP_203738060.1">
    <property type="nucleotide sequence ID" value="NZ_BAAAUC010000002.1"/>
</dbReference>
<evidence type="ECO:0000256" key="1">
    <source>
        <dbReference type="ARBA" id="ARBA00023002"/>
    </source>
</evidence>
<accession>A0A919IIL5</accession>
<feature type="domain" description="Pyridoxamine 5'-phosphate oxidase N-terminal" evidence="2">
    <location>
        <begin position="10"/>
        <end position="127"/>
    </location>
</feature>
<evidence type="ECO:0000313" key="3">
    <source>
        <dbReference type="EMBL" id="GID62590.1"/>
    </source>
</evidence>
<dbReference type="InterPro" id="IPR019920">
    <property type="entry name" value="F420-binding_dom_put"/>
</dbReference>
<dbReference type="InterPro" id="IPR012349">
    <property type="entry name" value="Split_barrel_FMN-bd"/>
</dbReference>
<dbReference type="GO" id="GO:0016627">
    <property type="term" value="F:oxidoreductase activity, acting on the CH-CH group of donors"/>
    <property type="evidence" value="ECO:0007669"/>
    <property type="project" value="TreeGrafter"/>
</dbReference>
<dbReference type="EMBL" id="BOMH01000002">
    <property type="protein sequence ID" value="GID62590.1"/>
    <property type="molecule type" value="Genomic_DNA"/>
</dbReference>
<dbReference type="Gene3D" id="2.30.110.10">
    <property type="entry name" value="Electron Transport, Fmn-binding Protein, Chain A"/>
    <property type="match status" value="1"/>
</dbReference>
<gene>
    <name evidence="3" type="ORF">Acy02nite_04710</name>
</gene>
<dbReference type="InterPro" id="IPR011576">
    <property type="entry name" value="Pyridox_Oxase_N"/>
</dbReference>
<comment type="caution">
    <text evidence="3">The sequence shown here is derived from an EMBL/GenBank/DDBJ whole genome shotgun (WGS) entry which is preliminary data.</text>
</comment>
<reference evidence="3" key="1">
    <citation type="submission" date="2021-01" db="EMBL/GenBank/DDBJ databases">
        <title>Whole genome shotgun sequence of Actinoplanes cyaneus NBRC 14990.</title>
        <authorList>
            <person name="Komaki H."/>
            <person name="Tamura T."/>
        </authorList>
    </citation>
    <scope>NUCLEOTIDE SEQUENCE</scope>
    <source>
        <strain evidence="3">NBRC 14990</strain>
    </source>
</reference>
<keyword evidence="1" id="KW-0560">Oxidoreductase</keyword>
<protein>
    <submittedName>
        <fullName evidence="3">PPOX class F420-dependent enzyme</fullName>
    </submittedName>
</protein>
<name>A0A919IIL5_9ACTN</name>
<dbReference type="PANTHER" id="PTHR35176">
    <property type="entry name" value="HEME OXYGENASE HI_0854-RELATED"/>
    <property type="match status" value="1"/>
</dbReference>
<dbReference type="Proteomes" id="UP000619479">
    <property type="component" value="Unassembled WGS sequence"/>
</dbReference>
<sequence>MSGIISLESAALREFWTERHLCTLTTLRADGSPHVVAVGATLDPIAGIARVIASGGSAKVRHVRNGQQRVAVCQVDGPRWSTVEGLAVIRDDPESVAEAERIYAGRYRTPRPNPARVVIEVAISRVLGSASLASSPAAV</sequence>
<dbReference type="InterPro" id="IPR052019">
    <property type="entry name" value="F420H2_bilvrd_red/Heme_oxyg"/>
</dbReference>
<evidence type="ECO:0000313" key="4">
    <source>
        <dbReference type="Proteomes" id="UP000619479"/>
    </source>
</evidence>
<dbReference type="SUPFAM" id="SSF50475">
    <property type="entry name" value="FMN-binding split barrel"/>
    <property type="match status" value="1"/>
</dbReference>
<dbReference type="AlphaFoldDB" id="A0A919IIL5"/>
<dbReference type="Pfam" id="PF01243">
    <property type="entry name" value="PNPOx_N"/>
    <property type="match status" value="1"/>
</dbReference>
<dbReference type="GO" id="GO:0070967">
    <property type="term" value="F:coenzyme F420 binding"/>
    <property type="evidence" value="ECO:0007669"/>
    <property type="project" value="TreeGrafter"/>
</dbReference>
<dbReference type="NCBIfam" id="TIGR03618">
    <property type="entry name" value="Rv1155_F420"/>
    <property type="match status" value="1"/>
</dbReference>
<dbReference type="GO" id="GO:0005829">
    <property type="term" value="C:cytosol"/>
    <property type="evidence" value="ECO:0007669"/>
    <property type="project" value="TreeGrafter"/>
</dbReference>
<evidence type="ECO:0000259" key="2">
    <source>
        <dbReference type="Pfam" id="PF01243"/>
    </source>
</evidence>